<proteinExistence type="predicted"/>
<evidence type="ECO:0000313" key="1">
    <source>
        <dbReference type="EMBL" id="KIP12714.1"/>
    </source>
</evidence>
<accession>A0A0C3P429</accession>
<dbReference type="Proteomes" id="UP000053257">
    <property type="component" value="Unassembled WGS sequence"/>
</dbReference>
<organism evidence="1 2">
    <name type="scientific">Phlebiopsis gigantea (strain 11061_1 CR5-6)</name>
    <name type="common">White-rot fungus</name>
    <name type="synonym">Peniophora gigantea</name>
    <dbReference type="NCBI Taxonomy" id="745531"/>
    <lineage>
        <taxon>Eukaryota</taxon>
        <taxon>Fungi</taxon>
        <taxon>Dikarya</taxon>
        <taxon>Basidiomycota</taxon>
        <taxon>Agaricomycotina</taxon>
        <taxon>Agaricomycetes</taxon>
        <taxon>Polyporales</taxon>
        <taxon>Phanerochaetaceae</taxon>
        <taxon>Phlebiopsis</taxon>
    </lineage>
</organism>
<sequence>MASLFPPPCPTLPDLQTLLVKGSVHASAPVHFSLSYVLQHDVEKAVVLSPSRAQFTVALKDYRDGWITEHGGDGRTNKAASKVDIL</sequence>
<dbReference type="AlphaFoldDB" id="A0A0C3P429"/>
<dbReference type="OrthoDB" id="3224367at2759"/>
<dbReference type="EMBL" id="KN840438">
    <property type="protein sequence ID" value="KIP12714.1"/>
    <property type="molecule type" value="Genomic_DNA"/>
</dbReference>
<dbReference type="HOGENOM" id="CLU_176476_0_0_1"/>
<keyword evidence="2" id="KW-1185">Reference proteome</keyword>
<gene>
    <name evidence="1" type="ORF">PHLGIDRAFT_61214</name>
</gene>
<reference evidence="1 2" key="1">
    <citation type="journal article" date="2014" name="PLoS Genet.">
        <title>Analysis of the Phlebiopsis gigantea genome, transcriptome and secretome provides insight into its pioneer colonization strategies of wood.</title>
        <authorList>
            <person name="Hori C."/>
            <person name="Ishida T."/>
            <person name="Igarashi K."/>
            <person name="Samejima M."/>
            <person name="Suzuki H."/>
            <person name="Master E."/>
            <person name="Ferreira P."/>
            <person name="Ruiz-Duenas F.J."/>
            <person name="Held B."/>
            <person name="Canessa P."/>
            <person name="Larrondo L.F."/>
            <person name="Schmoll M."/>
            <person name="Druzhinina I.S."/>
            <person name="Kubicek C.P."/>
            <person name="Gaskell J.A."/>
            <person name="Kersten P."/>
            <person name="St John F."/>
            <person name="Glasner J."/>
            <person name="Sabat G."/>
            <person name="Splinter BonDurant S."/>
            <person name="Syed K."/>
            <person name="Yadav J."/>
            <person name="Mgbeahuruike A.C."/>
            <person name="Kovalchuk A."/>
            <person name="Asiegbu F.O."/>
            <person name="Lackner G."/>
            <person name="Hoffmeister D."/>
            <person name="Rencoret J."/>
            <person name="Gutierrez A."/>
            <person name="Sun H."/>
            <person name="Lindquist E."/>
            <person name="Barry K."/>
            <person name="Riley R."/>
            <person name="Grigoriev I.V."/>
            <person name="Henrissat B."/>
            <person name="Kues U."/>
            <person name="Berka R.M."/>
            <person name="Martinez A.T."/>
            <person name="Covert S.F."/>
            <person name="Blanchette R.A."/>
            <person name="Cullen D."/>
        </authorList>
    </citation>
    <scope>NUCLEOTIDE SEQUENCE [LARGE SCALE GENOMIC DNA]</scope>
    <source>
        <strain evidence="1 2">11061_1 CR5-6</strain>
    </source>
</reference>
<name>A0A0C3P429_PHLG1</name>
<dbReference type="STRING" id="745531.A0A0C3P429"/>
<protein>
    <submittedName>
        <fullName evidence="1">Uncharacterized protein</fullName>
    </submittedName>
</protein>
<evidence type="ECO:0000313" key="2">
    <source>
        <dbReference type="Proteomes" id="UP000053257"/>
    </source>
</evidence>